<protein>
    <recommendedName>
        <fullName evidence="4">General secretion pathway protein N</fullName>
    </recommendedName>
</protein>
<gene>
    <name evidence="2" type="ORF">BCF46_0947</name>
</gene>
<dbReference type="AlphaFoldDB" id="A0A497X6G9"/>
<organism evidence="2 3">
    <name type="scientific">Litoreibacter meonggei</name>
    <dbReference type="NCBI Taxonomy" id="1049199"/>
    <lineage>
        <taxon>Bacteria</taxon>
        <taxon>Pseudomonadati</taxon>
        <taxon>Pseudomonadota</taxon>
        <taxon>Alphaproteobacteria</taxon>
        <taxon>Rhodobacterales</taxon>
        <taxon>Roseobacteraceae</taxon>
        <taxon>Litoreibacter</taxon>
    </lineage>
</organism>
<sequence length="175" mass="18822">MKVLLPILGTAGLLSFVAGAAYLVSIPQSEVKLPAEDDQFASETVVNSPDAGNTNMVPVAHSDSFYAPITDRPLFAQSRRPHEQAPAAIEEIPEEIVVETPAPVEMLVLPEPNILLLGVLTGGVRNSALISVDGSPPAWQREGSDIQGWQLNAIDADAIHLSAHERSLRIDLYRK</sequence>
<dbReference type="RefSeq" id="WP_121022150.1">
    <property type="nucleotide sequence ID" value="NZ_RCCE01000001.1"/>
</dbReference>
<dbReference type="OrthoDB" id="8086551at2"/>
<feature type="signal peptide" evidence="1">
    <location>
        <begin position="1"/>
        <end position="20"/>
    </location>
</feature>
<dbReference type="Proteomes" id="UP000269157">
    <property type="component" value="Unassembled WGS sequence"/>
</dbReference>
<evidence type="ECO:0000256" key="1">
    <source>
        <dbReference type="SAM" id="SignalP"/>
    </source>
</evidence>
<keyword evidence="3" id="KW-1185">Reference proteome</keyword>
<name>A0A497X6G9_9RHOB</name>
<comment type="caution">
    <text evidence="2">The sequence shown here is derived from an EMBL/GenBank/DDBJ whole genome shotgun (WGS) entry which is preliminary data.</text>
</comment>
<evidence type="ECO:0000313" key="2">
    <source>
        <dbReference type="EMBL" id="RLJ60742.1"/>
    </source>
</evidence>
<feature type="chain" id="PRO_5019749806" description="General secretion pathway protein N" evidence="1">
    <location>
        <begin position="21"/>
        <end position="175"/>
    </location>
</feature>
<reference evidence="2 3" key="1">
    <citation type="submission" date="2018-10" db="EMBL/GenBank/DDBJ databases">
        <title>Genomic Encyclopedia of Archaeal and Bacterial Type Strains, Phase II (KMG-II): from individual species to whole genera.</title>
        <authorList>
            <person name="Goeker M."/>
        </authorList>
    </citation>
    <scope>NUCLEOTIDE SEQUENCE [LARGE SCALE GENOMIC DNA]</scope>
    <source>
        <strain evidence="2 3">DSM 29466</strain>
    </source>
</reference>
<accession>A0A497X6G9</accession>
<evidence type="ECO:0000313" key="3">
    <source>
        <dbReference type="Proteomes" id="UP000269157"/>
    </source>
</evidence>
<proteinExistence type="predicted"/>
<evidence type="ECO:0008006" key="4">
    <source>
        <dbReference type="Google" id="ProtNLM"/>
    </source>
</evidence>
<keyword evidence="1" id="KW-0732">Signal</keyword>
<dbReference type="EMBL" id="RCCE01000001">
    <property type="protein sequence ID" value="RLJ60742.1"/>
    <property type="molecule type" value="Genomic_DNA"/>
</dbReference>